<protein>
    <submittedName>
        <fullName evidence="2">Uncharacterized protein</fullName>
    </submittedName>
</protein>
<comment type="caution">
    <text evidence="2">The sequence shown here is derived from an EMBL/GenBank/DDBJ whole genome shotgun (WGS) entry which is preliminary data.</text>
</comment>
<gene>
    <name evidence="2" type="ORF">CKAH01_16827</name>
</gene>
<dbReference type="AlphaFoldDB" id="A0AAD9YF72"/>
<evidence type="ECO:0000256" key="1">
    <source>
        <dbReference type="SAM" id="MobiDB-lite"/>
    </source>
</evidence>
<feature type="compositionally biased region" description="Low complexity" evidence="1">
    <location>
        <begin position="11"/>
        <end position="26"/>
    </location>
</feature>
<feature type="compositionally biased region" description="Polar residues" evidence="1">
    <location>
        <begin position="49"/>
        <end position="60"/>
    </location>
</feature>
<keyword evidence="3" id="KW-1185">Reference proteome</keyword>
<sequence>MDPPRRRPRRLGQSQRLLQRPQNQNHAARRQQRRGGSSPDEAAGWRESIASNAQMPSTSADFDRFRSWDSQSRREVQGLNPTSMMSAVRELQDQLARPIQALETAISKMEDENEKRFKTTL</sequence>
<evidence type="ECO:0000313" key="2">
    <source>
        <dbReference type="EMBL" id="KAK2758438.1"/>
    </source>
</evidence>
<feature type="region of interest" description="Disordered" evidence="1">
    <location>
        <begin position="1"/>
        <end position="82"/>
    </location>
</feature>
<proteinExistence type="predicted"/>
<dbReference type="EMBL" id="VYYT01000190">
    <property type="protein sequence ID" value="KAK2758438.1"/>
    <property type="molecule type" value="Genomic_DNA"/>
</dbReference>
<evidence type="ECO:0000313" key="3">
    <source>
        <dbReference type="Proteomes" id="UP001281614"/>
    </source>
</evidence>
<organism evidence="2 3">
    <name type="scientific">Colletotrichum kahawae</name>
    <name type="common">Coffee berry disease fungus</name>
    <dbReference type="NCBI Taxonomy" id="34407"/>
    <lineage>
        <taxon>Eukaryota</taxon>
        <taxon>Fungi</taxon>
        <taxon>Dikarya</taxon>
        <taxon>Ascomycota</taxon>
        <taxon>Pezizomycotina</taxon>
        <taxon>Sordariomycetes</taxon>
        <taxon>Hypocreomycetidae</taxon>
        <taxon>Glomerellales</taxon>
        <taxon>Glomerellaceae</taxon>
        <taxon>Colletotrichum</taxon>
        <taxon>Colletotrichum gloeosporioides species complex</taxon>
    </lineage>
</organism>
<dbReference type="Proteomes" id="UP001281614">
    <property type="component" value="Unassembled WGS sequence"/>
</dbReference>
<accession>A0AAD9YF72</accession>
<name>A0AAD9YF72_COLKA</name>
<feature type="compositionally biased region" description="Basic and acidic residues" evidence="1">
    <location>
        <begin position="61"/>
        <end position="76"/>
    </location>
</feature>
<reference evidence="2" key="1">
    <citation type="submission" date="2023-02" db="EMBL/GenBank/DDBJ databases">
        <title>Colletotrichum kahawae CIFC_Que2 genome sequencing and assembly.</title>
        <authorList>
            <person name="Baroncelli R."/>
        </authorList>
    </citation>
    <scope>NUCLEOTIDE SEQUENCE</scope>
    <source>
        <strain evidence="2">CIFC_Que2</strain>
    </source>
</reference>
<feature type="compositionally biased region" description="Basic residues" evidence="1">
    <location>
        <begin position="1"/>
        <end position="10"/>
    </location>
</feature>